<feature type="compositionally biased region" description="Basic and acidic residues" evidence="1">
    <location>
        <begin position="31"/>
        <end position="44"/>
    </location>
</feature>
<feature type="region of interest" description="Disordered" evidence="1">
    <location>
        <begin position="1"/>
        <end position="44"/>
    </location>
</feature>
<protein>
    <submittedName>
        <fullName evidence="2">Cyclin-dependent kinase-like 5</fullName>
    </submittedName>
</protein>
<sequence>MTEEEEGIKTGSSEDDISDDDVENLLAPQDQSEKEEKDLKAAEKPKVKYSICDNVEIFQVEPDRSTESDHPSDSDEFDQFYE</sequence>
<dbReference type="AlphaFoldDB" id="A0AAD9CN37"/>
<accession>A0AAD9CN37</accession>
<gene>
    <name evidence="2" type="ORF">KUDE01_012026</name>
</gene>
<dbReference type="EMBL" id="JASDAP010000004">
    <property type="protein sequence ID" value="KAK1904845.1"/>
    <property type="molecule type" value="Genomic_DNA"/>
</dbReference>
<dbReference type="Proteomes" id="UP001228049">
    <property type="component" value="Unassembled WGS sequence"/>
</dbReference>
<dbReference type="GO" id="GO:0016301">
    <property type="term" value="F:kinase activity"/>
    <property type="evidence" value="ECO:0007669"/>
    <property type="project" value="UniProtKB-KW"/>
</dbReference>
<feature type="compositionally biased region" description="Acidic residues" evidence="1">
    <location>
        <begin position="13"/>
        <end position="23"/>
    </location>
</feature>
<feature type="region of interest" description="Disordered" evidence="1">
    <location>
        <begin position="60"/>
        <end position="82"/>
    </location>
</feature>
<reference evidence="2" key="1">
    <citation type="submission" date="2023-04" db="EMBL/GenBank/DDBJ databases">
        <title>Chromosome-level genome of Chaenocephalus aceratus.</title>
        <authorList>
            <person name="Park H."/>
        </authorList>
    </citation>
    <scope>NUCLEOTIDE SEQUENCE</scope>
    <source>
        <strain evidence="2">DE</strain>
        <tissue evidence="2">Muscle</tissue>
    </source>
</reference>
<comment type="caution">
    <text evidence="2">The sequence shown here is derived from an EMBL/GenBank/DDBJ whole genome shotgun (WGS) entry which is preliminary data.</text>
</comment>
<evidence type="ECO:0000313" key="3">
    <source>
        <dbReference type="Proteomes" id="UP001228049"/>
    </source>
</evidence>
<proteinExistence type="predicted"/>
<keyword evidence="3" id="KW-1185">Reference proteome</keyword>
<keyword evidence="2" id="KW-0418">Kinase</keyword>
<keyword evidence="2" id="KW-0808">Transferase</keyword>
<feature type="compositionally biased region" description="Basic and acidic residues" evidence="1">
    <location>
        <begin position="61"/>
        <end position="73"/>
    </location>
</feature>
<organism evidence="2 3">
    <name type="scientific">Dissostichus eleginoides</name>
    <name type="common">Patagonian toothfish</name>
    <name type="synonym">Dissostichus amissus</name>
    <dbReference type="NCBI Taxonomy" id="100907"/>
    <lineage>
        <taxon>Eukaryota</taxon>
        <taxon>Metazoa</taxon>
        <taxon>Chordata</taxon>
        <taxon>Craniata</taxon>
        <taxon>Vertebrata</taxon>
        <taxon>Euteleostomi</taxon>
        <taxon>Actinopterygii</taxon>
        <taxon>Neopterygii</taxon>
        <taxon>Teleostei</taxon>
        <taxon>Neoteleostei</taxon>
        <taxon>Acanthomorphata</taxon>
        <taxon>Eupercaria</taxon>
        <taxon>Perciformes</taxon>
        <taxon>Notothenioidei</taxon>
        <taxon>Nototheniidae</taxon>
        <taxon>Dissostichus</taxon>
    </lineage>
</organism>
<evidence type="ECO:0000256" key="1">
    <source>
        <dbReference type="SAM" id="MobiDB-lite"/>
    </source>
</evidence>
<evidence type="ECO:0000313" key="2">
    <source>
        <dbReference type="EMBL" id="KAK1904845.1"/>
    </source>
</evidence>
<name>A0AAD9CN37_DISEL</name>